<protein>
    <submittedName>
        <fullName evidence="1">Archaellin</fullName>
    </submittedName>
</protein>
<dbReference type="AlphaFoldDB" id="A0A840CNY2"/>
<proteinExistence type="predicted"/>
<evidence type="ECO:0000313" key="2">
    <source>
        <dbReference type="Proteomes" id="UP000555103"/>
    </source>
</evidence>
<dbReference type="Pfam" id="PF11589">
    <property type="entry name" value="DUF3244"/>
    <property type="match status" value="1"/>
</dbReference>
<name>A0A840CNY2_9BACT</name>
<comment type="caution">
    <text evidence="1">The sequence shown here is derived from an EMBL/GenBank/DDBJ whole genome shotgun (WGS) entry which is preliminary data.</text>
</comment>
<dbReference type="InterPro" id="IPR021638">
    <property type="entry name" value="DUF3244"/>
</dbReference>
<dbReference type="EMBL" id="JACIEP010000011">
    <property type="protein sequence ID" value="MBB4037106.1"/>
    <property type="molecule type" value="Genomic_DNA"/>
</dbReference>
<accession>A0A840CNY2</accession>
<gene>
    <name evidence="1" type="ORF">GGR21_003021</name>
</gene>
<keyword evidence="2" id="KW-1185">Reference proteome</keyword>
<evidence type="ECO:0000313" key="1">
    <source>
        <dbReference type="EMBL" id="MBB4037106.1"/>
    </source>
</evidence>
<dbReference type="Proteomes" id="UP000555103">
    <property type="component" value="Unassembled WGS sequence"/>
</dbReference>
<organism evidence="1 2">
    <name type="scientific">Dysgonomonas hofstadii</name>
    <dbReference type="NCBI Taxonomy" id="637886"/>
    <lineage>
        <taxon>Bacteria</taxon>
        <taxon>Pseudomonadati</taxon>
        <taxon>Bacteroidota</taxon>
        <taxon>Bacteroidia</taxon>
        <taxon>Bacteroidales</taxon>
        <taxon>Dysgonomonadaceae</taxon>
        <taxon>Dysgonomonas</taxon>
    </lineage>
</organism>
<dbReference type="Gene3D" id="2.60.40.3080">
    <property type="match status" value="1"/>
</dbReference>
<sequence length="129" mass="14376">MYSFNNFSLRDHGVKVMSDSDDWGEVIIKVLPETGKLTNPSASIRTISLFKPIKVYQSNFTLKVNIELEEKINIKITDNTGAPVYLRQLTPASSNEVLISTSSWNYGEYNITLTNSACAIIATGKFSIH</sequence>
<reference evidence="1 2" key="1">
    <citation type="submission" date="2020-08" db="EMBL/GenBank/DDBJ databases">
        <title>Genomic Encyclopedia of Type Strains, Phase IV (KMG-IV): sequencing the most valuable type-strain genomes for metagenomic binning, comparative biology and taxonomic classification.</title>
        <authorList>
            <person name="Goeker M."/>
        </authorList>
    </citation>
    <scope>NUCLEOTIDE SEQUENCE [LARGE SCALE GENOMIC DNA]</scope>
    <source>
        <strain evidence="1 2">DSM 104969</strain>
    </source>
</reference>